<dbReference type="AlphaFoldDB" id="M5Q399"/>
<sequence length="93" mass="9437">MNTRRISLFLTVLAVLLVAAPAMAATYFVSPAGNDAAAGTSQGTAWKSLAKVASSQLRAGDVVQLARGGVWRESLSLPSSGITLTAYGSGNAP</sequence>
<protein>
    <submittedName>
        <fullName evidence="2">Uncharacterized protein</fullName>
    </submittedName>
</protein>
<dbReference type="Gene3D" id="2.160.20.10">
    <property type="entry name" value="Single-stranded right-handed beta-helix, Pectin lyase-like"/>
    <property type="match status" value="1"/>
</dbReference>
<organism evidence="2 3">
    <name type="scientific">Desulfocurvibacter africanus PCS</name>
    <dbReference type="NCBI Taxonomy" id="1262666"/>
    <lineage>
        <taxon>Bacteria</taxon>
        <taxon>Pseudomonadati</taxon>
        <taxon>Thermodesulfobacteriota</taxon>
        <taxon>Desulfovibrionia</taxon>
        <taxon>Desulfovibrionales</taxon>
        <taxon>Desulfovibrionaceae</taxon>
        <taxon>Desulfocurvibacter</taxon>
    </lineage>
</organism>
<dbReference type="Proteomes" id="UP000011922">
    <property type="component" value="Unassembled WGS sequence"/>
</dbReference>
<dbReference type="EMBL" id="AOSV01000001">
    <property type="protein sequence ID" value="EMG39176.1"/>
    <property type="molecule type" value="Genomic_DNA"/>
</dbReference>
<reference evidence="2 3" key="1">
    <citation type="journal article" date="2013" name="Genome Announc.">
        <title>Draft Genome Sequence for Desulfovibrio africanus Strain PCS.</title>
        <authorList>
            <person name="Brown S.D."/>
            <person name="Utturkar S.M."/>
            <person name="Arkin A.P."/>
            <person name="Deutschbauer A.M."/>
            <person name="Elias D.A."/>
            <person name="Hazen T.C."/>
            <person name="Chakraborty R."/>
        </authorList>
    </citation>
    <scope>NUCLEOTIDE SEQUENCE [LARGE SCALE GENOMIC DNA]</scope>
    <source>
        <strain evidence="2 3">PCS</strain>
    </source>
</reference>
<accession>M5Q399</accession>
<dbReference type="SUPFAM" id="SSF51126">
    <property type="entry name" value="Pectin lyase-like"/>
    <property type="match status" value="1"/>
</dbReference>
<name>M5Q399_DESAF</name>
<proteinExistence type="predicted"/>
<comment type="caution">
    <text evidence="2">The sequence shown here is derived from an EMBL/GenBank/DDBJ whole genome shotgun (WGS) entry which is preliminary data.</text>
</comment>
<evidence type="ECO:0000256" key="1">
    <source>
        <dbReference type="SAM" id="SignalP"/>
    </source>
</evidence>
<dbReference type="InterPro" id="IPR011050">
    <property type="entry name" value="Pectin_lyase_fold/virulence"/>
</dbReference>
<feature type="non-terminal residue" evidence="2">
    <location>
        <position position="93"/>
    </location>
</feature>
<keyword evidence="1" id="KW-0732">Signal</keyword>
<evidence type="ECO:0000313" key="3">
    <source>
        <dbReference type="Proteomes" id="UP000011922"/>
    </source>
</evidence>
<evidence type="ECO:0000313" key="2">
    <source>
        <dbReference type="EMBL" id="EMG39176.1"/>
    </source>
</evidence>
<feature type="chain" id="PRO_5004069752" evidence="1">
    <location>
        <begin position="25"/>
        <end position="93"/>
    </location>
</feature>
<feature type="signal peptide" evidence="1">
    <location>
        <begin position="1"/>
        <end position="24"/>
    </location>
</feature>
<gene>
    <name evidence="2" type="ORF">PCS_00062</name>
</gene>
<dbReference type="InterPro" id="IPR012334">
    <property type="entry name" value="Pectin_lyas_fold"/>
</dbReference>